<dbReference type="HAMAP" id="MF_00258">
    <property type="entry name" value="Glu_racemase"/>
    <property type="match status" value="1"/>
</dbReference>
<organism evidence="8 9">
    <name type="scientific">Steroidobacter flavus</name>
    <dbReference type="NCBI Taxonomy" id="1842136"/>
    <lineage>
        <taxon>Bacteria</taxon>
        <taxon>Pseudomonadati</taxon>
        <taxon>Pseudomonadota</taxon>
        <taxon>Gammaproteobacteria</taxon>
        <taxon>Steroidobacterales</taxon>
        <taxon>Steroidobacteraceae</taxon>
        <taxon>Steroidobacter</taxon>
    </lineage>
</organism>
<keyword evidence="4 7" id="KW-0573">Peptidoglycan synthesis</keyword>
<dbReference type="PROSITE" id="PS00924">
    <property type="entry name" value="ASP_GLU_RACEMASE_2"/>
    <property type="match status" value="1"/>
</dbReference>
<dbReference type="PANTHER" id="PTHR21198:SF2">
    <property type="entry name" value="GLUTAMATE RACEMASE"/>
    <property type="match status" value="1"/>
</dbReference>
<evidence type="ECO:0000256" key="4">
    <source>
        <dbReference type="ARBA" id="ARBA00022984"/>
    </source>
</evidence>
<reference evidence="9" key="1">
    <citation type="journal article" date="2019" name="Int. J. Syst. Evol. Microbiol.">
        <title>The Global Catalogue of Microorganisms (GCM) 10K type strain sequencing project: providing services to taxonomists for standard genome sequencing and annotation.</title>
        <authorList>
            <consortium name="The Broad Institute Genomics Platform"/>
            <consortium name="The Broad Institute Genome Sequencing Center for Infectious Disease"/>
            <person name="Wu L."/>
            <person name="Ma J."/>
        </authorList>
    </citation>
    <scope>NUCLEOTIDE SEQUENCE [LARGE SCALE GENOMIC DNA]</scope>
    <source>
        <strain evidence="9">CGMCC 1.10759</strain>
    </source>
</reference>
<dbReference type="InterPro" id="IPR018187">
    <property type="entry name" value="Asp/Glu_racemase_AS_1"/>
</dbReference>
<dbReference type="EMBL" id="JBHSDU010000003">
    <property type="protein sequence ID" value="MFC4308675.1"/>
    <property type="molecule type" value="Genomic_DNA"/>
</dbReference>
<comment type="pathway">
    <text evidence="7">Cell wall biogenesis; peptidoglycan biosynthesis.</text>
</comment>
<feature type="active site" description="Proton donor/acceptor" evidence="7">
    <location>
        <position position="190"/>
    </location>
</feature>
<feature type="binding site" evidence="7">
    <location>
        <begin position="45"/>
        <end position="46"/>
    </location>
    <ligand>
        <name>substrate</name>
    </ligand>
</feature>
<comment type="similarity">
    <text evidence="7">Belongs to the aspartate/glutamate racemases family.</text>
</comment>
<accession>A0ABV8SMZ6</accession>
<dbReference type="PANTHER" id="PTHR21198">
    <property type="entry name" value="GLUTAMATE RACEMASE"/>
    <property type="match status" value="1"/>
</dbReference>
<evidence type="ECO:0000256" key="3">
    <source>
        <dbReference type="ARBA" id="ARBA00022960"/>
    </source>
</evidence>
<comment type="catalytic activity">
    <reaction evidence="1 7">
        <text>L-glutamate = D-glutamate</text>
        <dbReference type="Rhea" id="RHEA:12813"/>
        <dbReference type="ChEBI" id="CHEBI:29985"/>
        <dbReference type="ChEBI" id="CHEBI:29986"/>
        <dbReference type="EC" id="5.1.1.3"/>
    </reaction>
</comment>
<dbReference type="RefSeq" id="WP_380595760.1">
    <property type="nucleotide sequence ID" value="NZ_JBHSDU010000003.1"/>
</dbReference>
<gene>
    <name evidence="7 8" type="primary">murI</name>
    <name evidence="8" type="ORF">ACFPN2_06245</name>
</gene>
<comment type="function">
    <text evidence="7">Provides the (R)-glutamate required for cell wall biosynthesis.</text>
</comment>
<keyword evidence="6 7" id="KW-0961">Cell wall biogenesis/degradation</keyword>
<evidence type="ECO:0000256" key="6">
    <source>
        <dbReference type="ARBA" id="ARBA00023316"/>
    </source>
</evidence>
<proteinExistence type="inferred from homology"/>
<dbReference type="InterPro" id="IPR015942">
    <property type="entry name" value="Asp/Glu/hydantoin_racemase"/>
</dbReference>
<dbReference type="Proteomes" id="UP001595904">
    <property type="component" value="Unassembled WGS sequence"/>
</dbReference>
<evidence type="ECO:0000256" key="7">
    <source>
        <dbReference type="HAMAP-Rule" id="MF_00258"/>
    </source>
</evidence>
<evidence type="ECO:0000313" key="9">
    <source>
        <dbReference type="Proteomes" id="UP001595904"/>
    </source>
</evidence>
<feature type="binding site" evidence="7">
    <location>
        <begin position="13"/>
        <end position="14"/>
    </location>
    <ligand>
        <name>substrate</name>
    </ligand>
</feature>
<dbReference type="InterPro" id="IPR001920">
    <property type="entry name" value="Asp/Glu_race"/>
</dbReference>
<dbReference type="Pfam" id="PF01177">
    <property type="entry name" value="Asp_Glu_race"/>
    <property type="match status" value="1"/>
</dbReference>
<evidence type="ECO:0000256" key="5">
    <source>
        <dbReference type="ARBA" id="ARBA00023235"/>
    </source>
</evidence>
<keyword evidence="3 7" id="KW-0133">Cell shape</keyword>
<dbReference type="InterPro" id="IPR033134">
    <property type="entry name" value="Asp/Glu_racemase_AS_2"/>
</dbReference>
<dbReference type="PROSITE" id="PS00923">
    <property type="entry name" value="ASP_GLU_RACEMASE_1"/>
    <property type="match status" value="1"/>
</dbReference>
<comment type="caution">
    <text evidence="8">The sequence shown here is derived from an EMBL/GenBank/DDBJ whole genome shotgun (WGS) entry which is preliminary data.</text>
</comment>
<dbReference type="GO" id="GO:0008881">
    <property type="term" value="F:glutamate racemase activity"/>
    <property type="evidence" value="ECO:0007669"/>
    <property type="project" value="UniProtKB-EC"/>
</dbReference>
<evidence type="ECO:0000256" key="1">
    <source>
        <dbReference type="ARBA" id="ARBA00001602"/>
    </source>
</evidence>
<evidence type="ECO:0000313" key="8">
    <source>
        <dbReference type="EMBL" id="MFC4308675.1"/>
    </source>
</evidence>
<dbReference type="SUPFAM" id="SSF53681">
    <property type="entry name" value="Aspartate/glutamate racemase"/>
    <property type="match status" value="2"/>
</dbReference>
<feature type="active site" description="Proton donor/acceptor" evidence="7">
    <location>
        <position position="76"/>
    </location>
</feature>
<evidence type="ECO:0000256" key="2">
    <source>
        <dbReference type="ARBA" id="ARBA00013090"/>
    </source>
</evidence>
<feature type="binding site" evidence="7">
    <location>
        <begin position="191"/>
        <end position="192"/>
    </location>
    <ligand>
        <name>substrate</name>
    </ligand>
</feature>
<keyword evidence="5 7" id="KW-0413">Isomerase</keyword>
<dbReference type="InterPro" id="IPR004391">
    <property type="entry name" value="Glu_race"/>
</dbReference>
<name>A0ABV8SMZ6_9GAMM</name>
<keyword evidence="9" id="KW-1185">Reference proteome</keyword>
<protein>
    <recommendedName>
        <fullName evidence="2 7">Glutamate racemase</fullName>
        <ecNumber evidence="2 7">5.1.1.3</ecNumber>
    </recommendedName>
</protein>
<dbReference type="EC" id="5.1.1.3" evidence="2 7"/>
<sequence>MIKANSLPIGVFDSGVGGLTVLRALRQRLPDEQFIYLGDTARLPYGTKSGDSVLRYSIQAAEFLVRQGIKCLVIACNTASSVAVEPLRERFAPMPVIGVIEPGSIAGCAASTSGHIAVLATEGTVRGGAYQRAIARLEPTAQVKAQACSLFVALAEEGWTDGAIAEAIAHRYVDELFRDDPRIDTLLLGCTHFPVLASALRAVIGPQITIVDSAETTARAVQAELIDRGLLNTTGPASAPILQATDSPERFARVGSRFLGEAFDASRVELVDLAPTAAR</sequence>
<dbReference type="NCBIfam" id="TIGR00067">
    <property type="entry name" value="glut_race"/>
    <property type="match status" value="1"/>
</dbReference>
<feature type="binding site" evidence="7">
    <location>
        <begin position="77"/>
        <end position="78"/>
    </location>
    <ligand>
        <name>substrate</name>
    </ligand>
</feature>
<dbReference type="Gene3D" id="3.40.50.1860">
    <property type="match status" value="2"/>
</dbReference>